<dbReference type="SUPFAM" id="SSF50346">
    <property type="entry name" value="PRC-barrel domain"/>
    <property type="match status" value="1"/>
</dbReference>
<evidence type="ECO:0000259" key="1">
    <source>
        <dbReference type="Pfam" id="PF05239"/>
    </source>
</evidence>
<evidence type="ECO:0000313" key="4">
    <source>
        <dbReference type="Proteomes" id="UP000054323"/>
    </source>
</evidence>
<dbReference type="InterPro" id="IPR011033">
    <property type="entry name" value="PRC_barrel-like_sf"/>
</dbReference>
<dbReference type="Proteomes" id="UP000054323">
    <property type="component" value="Unassembled WGS sequence"/>
</dbReference>
<reference evidence="3" key="1">
    <citation type="journal article" date="2015" name="MBio">
        <title>Genome-resolved metagenomic analysis reveals roles for candidate phyla and other microbial community members in biogeochemical transformations in oil reservoirs.</title>
        <authorList>
            <person name="Hu P."/>
            <person name="Tom L."/>
            <person name="Singh A."/>
            <person name="Thomas B.C."/>
            <person name="Baker B.J."/>
            <person name="Piceno Y.M."/>
            <person name="Andersen G.L."/>
            <person name="Banfield J.F."/>
        </authorList>
    </citation>
    <scope>NUCLEOTIDE SEQUENCE [LARGE SCALE GENOMIC DNA]</scope>
    <source>
        <strain evidence="2">62_101</strain>
        <strain evidence="3">63_41</strain>
    </source>
</reference>
<dbReference type="PANTHER" id="PTHR38137">
    <property type="entry name" value="PRC-BARREL DOMAIN PROTEIN"/>
    <property type="match status" value="1"/>
</dbReference>
<evidence type="ECO:0000313" key="2">
    <source>
        <dbReference type="EMBL" id="KUK62125.1"/>
    </source>
</evidence>
<dbReference type="PATRIC" id="fig|2198.3.peg.304"/>
<dbReference type="AlphaFoldDB" id="A0A101IXV9"/>
<dbReference type="EMBL" id="LGHE01000036">
    <property type="protein sequence ID" value="KUL03368.1"/>
    <property type="molecule type" value="Genomic_DNA"/>
</dbReference>
<dbReference type="PANTHER" id="PTHR38137:SF2">
    <property type="entry name" value="PRC-BARREL DOMAIN-CONTAINING PROTEIN"/>
    <property type="match status" value="1"/>
</dbReference>
<dbReference type="EMBL" id="LGGD01000080">
    <property type="protein sequence ID" value="KUK62125.1"/>
    <property type="molecule type" value="Genomic_DNA"/>
</dbReference>
<evidence type="ECO:0000313" key="3">
    <source>
        <dbReference type="EMBL" id="KUL03368.1"/>
    </source>
</evidence>
<dbReference type="Gene3D" id="2.30.30.240">
    <property type="entry name" value="PRC-barrel domain"/>
    <property type="match status" value="1"/>
</dbReference>
<dbReference type="Pfam" id="PF05239">
    <property type="entry name" value="PRC"/>
    <property type="match status" value="1"/>
</dbReference>
<organism evidence="3 5">
    <name type="scientific">Methanoculleus marisnigri</name>
    <dbReference type="NCBI Taxonomy" id="2198"/>
    <lineage>
        <taxon>Archaea</taxon>
        <taxon>Methanobacteriati</taxon>
        <taxon>Methanobacteriota</taxon>
        <taxon>Stenosarchaea group</taxon>
        <taxon>Methanomicrobia</taxon>
        <taxon>Methanomicrobiales</taxon>
        <taxon>Methanomicrobiaceae</taxon>
        <taxon>Methanoculleus</taxon>
    </lineage>
</organism>
<proteinExistence type="predicted"/>
<evidence type="ECO:0000313" key="5">
    <source>
        <dbReference type="Proteomes" id="UP000054598"/>
    </source>
</evidence>
<dbReference type="InterPro" id="IPR027275">
    <property type="entry name" value="PRC-brl_dom"/>
</dbReference>
<comment type="caution">
    <text evidence="3">The sequence shown here is derived from an EMBL/GenBank/DDBJ whole genome shotgun (WGS) entry which is preliminary data.</text>
</comment>
<gene>
    <name evidence="2" type="ORF">XD82_0793</name>
    <name evidence="3" type="ORF">XE10_0505</name>
</gene>
<accession>A0A101IXV9</accession>
<reference evidence="4 5" key="2">
    <citation type="journal article" date="2015" name="MBio">
        <title>Genome-Resolved Metagenomic Analysis Reveals Roles for Candidate Phyla and Other Microbial Community Members in Biogeochemical Transformations in Oil Reservoirs.</title>
        <authorList>
            <person name="Hu P."/>
            <person name="Tom L."/>
            <person name="Singh A."/>
            <person name="Thomas B.C."/>
            <person name="Baker B.J."/>
            <person name="Piceno Y.M."/>
            <person name="Andersen G.L."/>
            <person name="Banfield J.F."/>
        </authorList>
    </citation>
    <scope>NUCLEOTIDE SEQUENCE [LARGE SCALE GENOMIC DNA]</scope>
</reference>
<sequence>MSKTFCRALARKKVMSNDGMLIGTIKNIMVDLNTGQVVDLLVKPDETFRTEGYRTDGDKMLVPFEAVKDIKDYVVVDRYLLKRSG</sequence>
<feature type="domain" description="PRC-barrel" evidence="1">
    <location>
        <begin position="6"/>
        <end position="77"/>
    </location>
</feature>
<dbReference type="Proteomes" id="UP000054598">
    <property type="component" value="Unassembled WGS sequence"/>
</dbReference>
<protein>
    <submittedName>
        <fullName evidence="3">PRC-barrel domain protein</fullName>
    </submittedName>
</protein>
<name>A0A101IXV9_9EURY</name>